<keyword evidence="3" id="KW-1280">Immunoglobulin</keyword>
<dbReference type="AlphaFoldDB" id="A0AA40LDJ0"/>
<dbReference type="SMART" id="SM00409">
    <property type="entry name" value="IG"/>
    <property type="match status" value="1"/>
</dbReference>
<dbReference type="GO" id="GO:0003688">
    <property type="term" value="F:DNA replication origin binding"/>
    <property type="evidence" value="ECO:0007669"/>
    <property type="project" value="InterPro"/>
</dbReference>
<keyword evidence="4" id="KW-0732">Signal</keyword>
<comment type="caution">
    <text evidence="7">The sequence shown here is derived from an EMBL/GenBank/DDBJ whole genome shotgun (WGS) entry which is preliminary data.</text>
</comment>
<dbReference type="PROSITE" id="PS50835">
    <property type="entry name" value="IG_LIKE"/>
    <property type="match status" value="1"/>
</dbReference>
<dbReference type="InterPro" id="IPR003133">
    <property type="entry name" value="T_Ag_DNA-bd"/>
</dbReference>
<evidence type="ECO:0000256" key="3">
    <source>
        <dbReference type="ARBA" id="ARBA00043265"/>
    </source>
</evidence>
<dbReference type="InterPro" id="IPR003599">
    <property type="entry name" value="Ig_sub"/>
</dbReference>
<feature type="domain" description="T-ag OBD" evidence="6">
    <location>
        <begin position="138"/>
        <end position="165"/>
    </location>
</feature>
<sequence length="165" mass="17999">MDWSCRTLLLVAMAKGGLCQVQLVESGGDVVPPGGSLSLSCKASGFTFTDYGMHWVRQAPGKGLQWVATVSKPTGKDQWYAPAVQGRFTISRDNPTSTVSLKMTKLTSEDTAVYYCTRHSEGKSVAYRYGSNVIGFPPQLLISTVSQVIFSNRRTTSFLEMSTPE</sequence>
<dbReference type="SMART" id="SM00406">
    <property type="entry name" value="IGv"/>
    <property type="match status" value="1"/>
</dbReference>
<dbReference type="InterPro" id="IPR007110">
    <property type="entry name" value="Ig-like_dom"/>
</dbReference>
<dbReference type="PROSITE" id="PS51287">
    <property type="entry name" value="T_AG_OBD"/>
    <property type="match status" value="1"/>
</dbReference>
<evidence type="ECO:0008006" key="9">
    <source>
        <dbReference type="Google" id="ProtNLM"/>
    </source>
</evidence>
<dbReference type="InterPro" id="IPR036179">
    <property type="entry name" value="Ig-like_dom_sf"/>
</dbReference>
<dbReference type="InterPro" id="IPR050199">
    <property type="entry name" value="IgHV"/>
</dbReference>
<dbReference type="FunFam" id="2.60.40.10:FF:001259">
    <property type="entry name" value="Immunoglobulin heavy variable 13-2"/>
    <property type="match status" value="1"/>
</dbReference>
<feature type="chain" id="PRO_5041212562" description="Ig-like domain-containing protein" evidence="4">
    <location>
        <begin position="20"/>
        <end position="165"/>
    </location>
</feature>
<gene>
    <name evidence="7" type="ORF">QTO34_012580</name>
</gene>
<accession>A0AA40LDJ0</accession>
<evidence type="ECO:0000259" key="6">
    <source>
        <dbReference type="PROSITE" id="PS51287"/>
    </source>
</evidence>
<name>A0AA40LDJ0_CNENI</name>
<proteinExistence type="predicted"/>
<feature type="domain" description="Ig-like" evidence="5">
    <location>
        <begin position="31"/>
        <end position="126"/>
    </location>
</feature>
<dbReference type="PANTHER" id="PTHR23266">
    <property type="entry name" value="IMMUNOGLOBULIN HEAVY CHAIN"/>
    <property type="match status" value="1"/>
</dbReference>
<dbReference type="GO" id="GO:0006260">
    <property type="term" value="P:DNA replication"/>
    <property type="evidence" value="ECO:0007669"/>
    <property type="project" value="InterPro"/>
</dbReference>
<dbReference type="Gene3D" id="2.60.40.10">
    <property type="entry name" value="Immunoglobulins"/>
    <property type="match status" value="1"/>
</dbReference>
<dbReference type="Pfam" id="PF07686">
    <property type="entry name" value="V-set"/>
    <property type="match status" value="1"/>
</dbReference>
<keyword evidence="2" id="KW-1064">Adaptive immunity</keyword>
<feature type="signal peptide" evidence="4">
    <location>
        <begin position="1"/>
        <end position="19"/>
    </location>
</feature>
<evidence type="ECO:0000256" key="1">
    <source>
        <dbReference type="ARBA" id="ARBA00022859"/>
    </source>
</evidence>
<dbReference type="InterPro" id="IPR013106">
    <property type="entry name" value="Ig_V-set"/>
</dbReference>
<dbReference type="Proteomes" id="UP001177744">
    <property type="component" value="Unassembled WGS sequence"/>
</dbReference>
<keyword evidence="8" id="KW-1185">Reference proteome</keyword>
<dbReference type="GO" id="GO:0019814">
    <property type="term" value="C:immunoglobulin complex"/>
    <property type="evidence" value="ECO:0007669"/>
    <property type="project" value="UniProtKB-KW"/>
</dbReference>
<evidence type="ECO:0000256" key="4">
    <source>
        <dbReference type="SAM" id="SignalP"/>
    </source>
</evidence>
<evidence type="ECO:0000313" key="8">
    <source>
        <dbReference type="Proteomes" id="UP001177744"/>
    </source>
</evidence>
<keyword evidence="1" id="KW-0391">Immunity</keyword>
<dbReference type="GO" id="GO:0005576">
    <property type="term" value="C:extracellular region"/>
    <property type="evidence" value="ECO:0007669"/>
    <property type="project" value="UniProtKB-ARBA"/>
</dbReference>
<organism evidence="7 8">
    <name type="scientific">Cnephaeus nilssonii</name>
    <name type="common">Northern bat</name>
    <name type="synonym">Eptesicus nilssonii</name>
    <dbReference type="NCBI Taxonomy" id="3371016"/>
    <lineage>
        <taxon>Eukaryota</taxon>
        <taxon>Metazoa</taxon>
        <taxon>Chordata</taxon>
        <taxon>Craniata</taxon>
        <taxon>Vertebrata</taxon>
        <taxon>Euteleostomi</taxon>
        <taxon>Mammalia</taxon>
        <taxon>Eutheria</taxon>
        <taxon>Laurasiatheria</taxon>
        <taxon>Chiroptera</taxon>
        <taxon>Yangochiroptera</taxon>
        <taxon>Vespertilionidae</taxon>
        <taxon>Cnephaeus</taxon>
    </lineage>
</organism>
<dbReference type="GO" id="GO:0002250">
    <property type="term" value="P:adaptive immune response"/>
    <property type="evidence" value="ECO:0007669"/>
    <property type="project" value="UniProtKB-KW"/>
</dbReference>
<dbReference type="SUPFAM" id="SSF48726">
    <property type="entry name" value="Immunoglobulin"/>
    <property type="match status" value="1"/>
</dbReference>
<evidence type="ECO:0000259" key="5">
    <source>
        <dbReference type="PROSITE" id="PS50835"/>
    </source>
</evidence>
<reference evidence="7" key="1">
    <citation type="submission" date="2023-06" db="EMBL/GenBank/DDBJ databases">
        <title>Reference genome for the Northern bat (Eptesicus nilssonii), a most northern bat species.</title>
        <authorList>
            <person name="Laine V.N."/>
            <person name="Pulliainen A.T."/>
            <person name="Lilley T.M."/>
        </authorList>
    </citation>
    <scope>NUCLEOTIDE SEQUENCE</scope>
    <source>
        <strain evidence="7">BLF_Eptnil</strain>
        <tissue evidence="7">Kidney</tissue>
    </source>
</reference>
<protein>
    <recommendedName>
        <fullName evidence="9">Ig-like domain-containing protein</fullName>
    </recommendedName>
</protein>
<dbReference type="InterPro" id="IPR013783">
    <property type="entry name" value="Ig-like_fold"/>
</dbReference>
<evidence type="ECO:0000313" key="7">
    <source>
        <dbReference type="EMBL" id="KAK1328157.1"/>
    </source>
</evidence>
<evidence type="ECO:0000256" key="2">
    <source>
        <dbReference type="ARBA" id="ARBA00023130"/>
    </source>
</evidence>
<dbReference type="EMBL" id="JAULJE010000024">
    <property type="protein sequence ID" value="KAK1328157.1"/>
    <property type="molecule type" value="Genomic_DNA"/>
</dbReference>